<dbReference type="AlphaFoldDB" id="M2LVG0"/>
<evidence type="ECO:0000256" key="7">
    <source>
        <dbReference type="ARBA" id="ARBA00022692"/>
    </source>
</evidence>
<dbReference type="HOGENOM" id="CLU_065200_0_0_1"/>
<dbReference type="PANTHER" id="PTHR12714:SF9">
    <property type="entry name" value="PROTEIN-S-ISOPRENYLCYSTEINE O-METHYLTRANSFERASE"/>
    <property type="match status" value="1"/>
</dbReference>
<evidence type="ECO:0000256" key="2">
    <source>
        <dbReference type="ARBA" id="ARBA00009140"/>
    </source>
</evidence>
<dbReference type="InterPro" id="IPR007269">
    <property type="entry name" value="ICMT_MeTrfase"/>
</dbReference>
<dbReference type="RefSeq" id="XP_007673840.1">
    <property type="nucleotide sequence ID" value="XM_007675650.1"/>
</dbReference>
<organism evidence="11 12">
    <name type="scientific">Baudoinia panamericana (strain UAMH 10762)</name>
    <name type="common">Angels' share fungus</name>
    <name type="synonym">Baudoinia compniacensis (strain UAMH 10762)</name>
    <dbReference type="NCBI Taxonomy" id="717646"/>
    <lineage>
        <taxon>Eukaryota</taxon>
        <taxon>Fungi</taxon>
        <taxon>Dikarya</taxon>
        <taxon>Ascomycota</taxon>
        <taxon>Pezizomycotina</taxon>
        <taxon>Dothideomycetes</taxon>
        <taxon>Dothideomycetidae</taxon>
        <taxon>Mycosphaerellales</taxon>
        <taxon>Teratosphaeriaceae</taxon>
        <taxon>Baudoinia</taxon>
    </lineage>
</organism>
<keyword evidence="6 10" id="KW-0949">S-adenosyl-L-methionine</keyword>
<accession>M2LVG0</accession>
<dbReference type="Proteomes" id="UP000011761">
    <property type="component" value="Unassembled WGS sequence"/>
</dbReference>
<dbReference type="InterPro" id="IPR025770">
    <property type="entry name" value="PPMT_MeTrfase"/>
</dbReference>
<comment type="catalytic activity">
    <reaction evidence="10">
        <text>[protein]-C-terminal S-[(2E,6E)-farnesyl]-L-cysteine + S-adenosyl-L-methionine = [protein]-C-terminal S-[(2E,6E)-farnesyl]-L-cysteine methyl ester + S-adenosyl-L-homocysteine</text>
        <dbReference type="Rhea" id="RHEA:21672"/>
        <dbReference type="Rhea" id="RHEA-COMP:12125"/>
        <dbReference type="Rhea" id="RHEA-COMP:12126"/>
        <dbReference type="ChEBI" id="CHEBI:57856"/>
        <dbReference type="ChEBI" id="CHEBI:59789"/>
        <dbReference type="ChEBI" id="CHEBI:90510"/>
        <dbReference type="ChEBI" id="CHEBI:90511"/>
        <dbReference type="EC" id="2.1.1.100"/>
    </reaction>
</comment>
<gene>
    <name evidence="11" type="ORF">BAUCODRAFT_102980</name>
</gene>
<dbReference type="EC" id="2.1.1.100" evidence="3 10"/>
<evidence type="ECO:0000256" key="6">
    <source>
        <dbReference type="ARBA" id="ARBA00022691"/>
    </source>
</evidence>
<comment type="similarity">
    <text evidence="2 10">Belongs to the class VI-like SAM-binding methyltransferase superfamily. Isoprenylcysteine carboxyl methyltransferase family.</text>
</comment>
<keyword evidence="8 10" id="KW-1133">Transmembrane helix</keyword>
<feature type="transmembrane region" description="Helical" evidence="10">
    <location>
        <begin position="36"/>
        <end position="57"/>
    </location>
</feature>
<dbReference type="EMBL" id="KB445552">
    <property type="protein sequence ID" value="EMC98622.1"/>
    <property type="molecule type" value="Genomic_DNA"/>
</dbReference>
<dbReference type="GO" id="GO:0004671">
    <property type="term" value="F:protein C-terminal S-isoprenylcysteine carboxyl O-methyltransferase activity"/>
    <property type="evidence" value="ECO:0007669"/>
    <property type="project" value="UniProtKB-EC"/>
</dbReference>
<evidence type="ECO:0000313" key="11">
    <source>
        <dbReference type="EMBL" id="EMC98622.1"/>
    </source>
</evidence>
<dbReference type="OrthoDB" id="422086at2759"/>
<protein>
    <recommendedName>
        <fullName evidence="3 10">Protein-S-isoprenylcysteine O-methyltransferase</fullName>
        <ecNumber evidence="3 10">2.1.1.100</ecNumber>
    </recommendedName>
</protein>
<evidence type="ECO:0000256" key="4">
    <source>
        <dbReference type="ARBA" id="ARBA00022603"/>
    </source>
</evidence>
<dbReference type="STRING" id="717646.M2LVG0"/>
<reference evidence="11 12" key="1">
    <citation type="journal article" date="2012" name="PLoS Pathog.">
        <title>Diverse lifestyles and strategies of plant pathogenesis encoded in the genomes of eighteen Dothideomycetes fungi.</title>
        <authorList>
            <person name="Ohm R.A."/>
            <person name="Feau N."/>
            <person name="Henrissat B."/>
            <person name="Schoch C.L."/>
            <person name="Horwitz B.A."/>
            <person name="Barry K.W."/>
            <person name="Condon B.J."/>
            <person name="Copeland A.C."/>
            <person name="Dhillon B."/>
            <person name="Glaser F."/>
            <person name="Hesse C.N."/>
            <person name="Kosti I."/>
            <person name="LaButti K."/>
            <person name="Lindquist E.A."/>
            <person name="Lucas S."/>
            <person name="Salamov A.A."/>
            <person name="Bradshaw R.E."/>
            <person name="Ciuffetti L."/>
            <person name="Hamelin R.C."/>
            <person name="Kema G.H.J."/>
            <person name="Lawrence C."/>
            <person name="Scott J.A."/>
            <person name="Spatafora J.W."/>
            <person name="Turgeon B.G."/>
            <person name="de Wit P.J.G.M."/>
            <person name="Zhong S."/>
            <person name="Goodwin S.B."/>
            <person name="Grigoriev I.V."/>
        </authorList>
    </citation>
    <scope>NUCLEOTIDE SEQUENCE [LARGE SCALE GENOMIC DNA]</scope>
    <source>
        <strain evidence="11 12">UAMH 10762</strain>
    </source>
</reference>
<evidence type="ECO:0000256" key="9">
    <source>
        <dbReference type="ARBA" id="ARBA00023136"/>
    </source>
</evidence>
<evidence type="ECO:0000256" key="8">
    <source>
        <dbReference type="ARBA" id="ARBA00022989"/>
    </source>
</evidence>
<evidence type="ECO:0000256" key="3">
    <source>
        <dbReference type="ARBA" id="ARBA00012151"/>
    </source>
</evidence>
<dbReference type="GeneID" id="19107068"/>
<evidence type="ECO:0000313" key="12">
    <source>
        <dbReference type="Proteomes" id="UP000011761"/>
    </source>
</evidence>
<dbReference type="PANTHER" id="PTHR12714">
    <property type="entry name" value="PROTEIN-S ISOPRENYLCYSTEINE O-METHYLTRANSFERASE"/>
    <property type="match status" value="1"/>
</dbReference>
<dbReference type="GO" id="GO:0032259">
    <property type="term" value="P:methylation"/>
    <property type="evidence" value="ECO:0007669"/>
    <property type="project" value="UniProtKB-KW"/>
</dbReference>
<comment type="subcellular location">
    <subcellularLocation>
        <location evidence="10">Endoplasmic reticulum membrane</location>
        <topology evidence="10">Multi-pass membrane protein</topology>
    </subcellularLocation>
    <subcellularLocation>
        <location evidence="1">Membrane</location>
        <topology evidence="1">Multi-pass membrane protein</topology>
    </subcellularLocation>
</comment>
<dbReference type="OMA" id="IKREEAY"/>
<feature type="transmembrane region" description="Helical" evidence="10">
    <location>
        <begin position="63"/>
        <end position="81"/>
    </location>
</feature>
<evidence type="ECO:0000256" key="10">
    <source>
        <dbReference type="RuleBase" id="RU362022"/>
    </source>
</evidence>
<feature type="transmembrane region" description="Helical" evidence="10">
    <location>
        <begin position="137"/>
        <end position="156"/>
    </location>
</feature>
<proteinExistence type="inferred from homology"/>
<keyword evidence="4 10" id="KW-0489">Methyltransferase</keyword>
<keyword evidence="5" id="KW-0808">Transferase</keyword>
<feature type="transmembrane region" description="Helical" evidence="10">
    <location>
        <begin position="93"/>
        <end position="117"/>
    </location>
</feature>
<keyword evidence="7 10" id="KW-0812">Transmembrane</keyword>
<evidence type="ECO:0000256" key="1">
    <source>
        <dbReference type="ARBA" id="ARBA00004141"/>
    </source>
</evidence>
<name>M2LVG0_BAUPA</name>
<dbReference type="eggNOG" id="KOG2628">
    <property type="taxonomic scope" value="Eukaryota"/>
</dbReference>
<dbReference type="GO" id="GO:0005789">
    <property type="term" value="C:endoplasmic reticulum membrane"/>
    <property type="evidence" value="ECO:0007669"/>
    <property type="project" value="UniProtKB-SubCell"/>
</dbReference>
<keyword evidence="12" id="KW-1185">Reference proteome</keyword>
<keyword evidence="10" id="KW-0256">Endoplasmic reticulum</keyword>
<dbReference type="Pfam" id="PF04140">
    <property type="entry name" value="ICMT"/>
    <property type="match status" value="1"/>
</dbReference>
<keyword evidence="9 10" id="KW-0472">Membrane</keyword>
<dbReference type="Gene3D" id="1.20.120.1630">
    <property type="match status" value="1"/>
</dbReference>
<evidence type="ECO:0000256" key="5">
    <source>
        <dbReference type="ARBA" id="ARBA00022679"/>
    </source>
</evidence>
<sequence>MNQNPSYARRIAPVPFDPSLLPNGSRSLTSISLQSFCLGFILAFCLMVAGLWIAIAFPGWQLPAFAACLCVFHFLEFYITAKYNLPAVRASSFLLFNNGTAYNVAHTCAMMEILWWSYVMPEHRIWFWFGYHPPPPAAIFGLTYGALFGLCLVGLGQTVRSVAMAQAGTNFNHTPVQHRKEGHVLVTKGVYAWSRHPSYFGFFWWALGTQLLVGNKVCLLGYAAALWRFFYVRIQAEERTLTEFFGDDYRQYRKRVGVHIPFIR</sequence>
<dbReference type="KEGG" id="bcom:BAUCODRAFT_102980"/>
<dbReference type="PROSITE" id="PS51564">
    <property type="entry name" value="SAM_ICMT"/>
    <property type="match status" value="1"/>
</dbReference>